<protein>
    <submittedName>
        <fullName evidence="2">Uncharacterized protein</fullName>
    </submittedName>
</protein>
<evidence type="ECO:0000313" key="3">
    <source>
        <dbReference type="Proteomes" id="UP000799421"/>
    </source>
</evidence>
<accession>A0A6A7C0W6</accession>
<feature type="transmembrane region" description="Helical" evidence="1">
    <location>
        <begin position="6"/>
        <end position="24"/>
    </location>
</feature>
<dbReference type="OrthoDB" id="3909395at2759"/>
<keyword evidence="3" id="KW-1185">Reference proteome</keyword>
<keyword evidence="1" id="KW-0472">Membrane</keyword>
<organism evidence="2 3">
    <name type="scientific">Piedraia hortae CBS 480.64</name>
    <dbReference type="NCBI Taxonomy" id="1314780"/>
    <lineage>
        <taxon>Eukaryota</taxon>
        <taxon>Fungi</taxon>
        <taxon>Dikarya</taxon>
        <taxon>Ascomycota</taxon>
        <taxon>Pezizomycotina</taxon>
        <taxon>Dothideomycetes</taxon>
        <taxon>Dothideomycetidae</taxon>
        <taxon>Capnodiales</taxon>
        <taxon>Piedraiaceae</taxon>
        <taxon>Piedraia</taxon>
    </lineage>
</organism>
<reference evidence="2" key="1">
    <citation type="journal article" date="2020" name="Stud. Mycol.">
        <title>101 Dothideomycetes genomes: a test case for predicting lifestyles and emergence of pathogens.</title>
        <authorList>
            <person name="Haridas S."/>
            <person name="Albert R."/>
            <person name="Binder M."/>
            <person name="Bloem J."/>
            <person name="Labutti K."/>
            <person name="Salamov A."/>
            <person name="Andreopoulos B."/>
            <person name="Baker S."/>
            <person name="Barry K."/>
            <person name="Bills G."/>
            <person name="Bluhm B."/>
            <person name="Cannon C."/>
            <person name="Castanera R."/>
            <person name="Culley D."/>
            <person name="Daum C."/>
            <person name="Ezra D."/>
            <person name="Gonzalez J."/>
            <person name="Henrissat B."/>
            <person name="Kuo A."/>
            <person name="Liang C."/>
            <person name="Lipzen A."/>
            <person name="Lutzoni F."/>
            <person name="Magnuson J."/>
            <person name="Mondo S."/>
            <person name="Nolan M."/>
            <person name="Ohm R."/>
            <person name="Pangilinan J."/>
            <person name="Park H.-J."/>
            <person name="Ramirez L."/>
            <person name="Alfaro M."/>
            <person name="Sun H."/>
            <person name="Tritt A."/>
            <person name="Yoshinaga Y."/>
            <person name="Zwiers L.-H."/>
            <person name="Turgeon B."/>
            <person name="Goodwin S."/>
            <person name="Spatafora J."/>
            <person name="Crous P."/>
            <person name="Grigoriev I."/>
        </authorList>
    </citation>
    <scope>NUCLEOTIDE SEQUENCE</scope>
    <source>
        <strain evidence="2">CBS 480.64</strain>
    </source>
</reference>
<dbReference type="AlphaFoldDB" id="A0A6A7C0W6"/>
<sequence>MSYSRIIGFVLATICGVTTAVTTLQPELKRRALEREEFTAHTTTTADAETAISRAIRDDISAAKAQIQDDTKGGFAWGWRRLLAGKKDEKN</sequence>
<evidence type="ECO:0000256" key="1">
    <source>
        <dbReference type="SAM" id="Phobius"/>
    </source>
</evidence>
<proteinExistence type="predicted"/>
<keyword evidence="1" id="KW-0812">Transmembrane</keyword>
<dbReference type="Proteomes" id="UP000799421">
    <property type="component" value="Unassembled WGS sequence"/>
</dbReference>
<keyword evidence="1" id="KW-1133">Transmembrane helix</keyword>
<gene>
    <name evidence="2" type="ORF">K470DRAFT_58199</name>
</gene>
<evidence type="ECO:0000313" key="2">
    <source>
        <dbReference type="EMBL" id="KAF2860867.1"/>
    </source>
</evidence>
<name>A0A6A7C0W6_9PEZI</name>
<dbReference type="EMBL" id="MU005977">
    <property type="protein sequence ID" value="KAF2860867.1"/>
    <property type="molecule type" value="Genomic_DNA"/>
</dbReference>